<evidence type="ECO:0000313" key="1">
    <source>
        <dbReference type="EMBL" id="RRR18835.1"/>
    </source>
</evidence>
<protein>
    <submittedName>
        <fullName evidence="1">Uncharacterized protein</fullName>
    </submittedName>
</protein>
<reference evidence="1 2" key="1">
    <citation type="submission" date="2018-07" db="EMBL/GenBank/DDBJ databases">
        <title>Brachybacteriurn paraconglorneratum KCTC 9916.</title>
        <authorList>
            <person name="Li Y."/>
        </authorList>
    </citation>
    <scope>NUCLEOTIDE SEQUENCE [LARGE SCALE GENOMIC DNA]</scope>
    <source>
        <strain evidence="1 2">KCTC 9916</strain>
    </source>
</reference>
<proteinExistence type="predicted"/>
<dbReference type="GeneID" id="78121075"/>
<dbReference type="AlphaFoldDB" id="A0A3R8QP23"/>
<sequence length="98" mass="10541">MRFTQDMTSAFGEWLECDRIRHALIAERPDIASRTTLHPQRPMLRIHLPGGDVVVARAGDDGPAAWIVGVAASPDPVLHDASSAESATALALTLLDRS</sequence>
<comment type="caution">
    <text evidence="1">The sequence shown here is derived from an EMBL/GenBank/DDBJ whole genome shotgun (WGS) entry which is preliminary data.</text>
</comment>
<name>A0A3R8QP23_9MICO</name>
<dbReference type="Proteomes" id="UP000274327">
    <property type="component" value="Unassembled WGS sequence"/>
</dbReference>
<accession>A0A3R8QP23</accession>
<dbReference type="RefSeq" id="WP_126986556.1">
    <property type="nucleotide sequence ID" value="NZ_JBIVQM010000006.1"/>
</dbReference>
<keyword evidence="2" id="KW-1185">Reference proteome</keyword>
<gene>
    <name evidence="1" type="ORF">DS079_08575</name>
</gene>
<evidence type="ECO:0000313" key="2">
    <source>
        <dbReference type="Proteomes" id="UP000274327"/>
    </source>
</evidence>
<dbReference type="EMBL" id="QOCI01000006">
    <property type="protein sequence ID" value="RRR18835.1"/>
    <property type="molecule type" value="Genomic_DNA"/>
</dbReference>
<organism evidence="1 2">
    <name type="scientific">Brachybacterium paraconglomeratum</name>
    <dbReference type="NCBI Taxonomy" id="173362"/>
    <lineage>
        <taxon>Bacteria</taxon>
        <taxon>Bacillati</taxon>
        <taxon>Actinomycetota</taxon>
        <taxon>Actinomycetes</taxon>
        <taxon>Micrococcales</taxon>
        <taxon>Dermabacteraceae</taxon>
        <taxon>Brachybacterium</taxon>
    </lineage>
</organism>